<dbReference type="OrthoDB" id="9804774at2"/>
<dbReference type="PROSITE" id="PS00061">
    <property type="entry name" value="ADH_SHORT"/>
    <property type="match status" value="1"/>
</dbReference>
<dbReference type="AlphaFoldDB" id="A0A193LJK0"/>
<dbReference type="InterPro" id="IPR036291">
    <property type="entry name" value="NAD(P)-bd_dom_sf"/>
</dbReference>
<dbReference type="InterPro" id="IPR020904">
    <property type="entry name" value="Sc_DH/Rdtase_CS"/>
</dbReference>
<comment type="similarity">
    <text evidence="1">Belongs to the short-chain dehydrogenases/reductases (SDR) family.</text>
</comment>
<dbReference type="RefSeq" id="WP_068618032.1">
    <property type="nucleotide sequence ID" value="NZ_CP016268.1"/>
</dbReference>
<dbReference type="GO" id="GO:0006633">
    <property type="term" value="P:fatty acid biosynthetic process"/>
    <property type="evidence" value="ECO:0007669"/>
    <property type="project" value="TreeGrafter"/>
</dbReference>
<dbReference type="STRING" id="1548547.BA177_16515"/>
<evidence type="ECO:0000313" key="3">
    <source>
        <dbReference type="Proteomes" id="UP000092695"/>
    </source>
</evidence>
<dbReference type="KEGG" id="woc:BA177_16515"/>
<evidence type="ECO:0000313" key="2">
    <source>
        <dbReference type="EMBL" id="ANO52574.1"/>
    </source>
</evidence>
<proteinExistence type="inferred from homology"/>
<evidence type="ECO:0000256" key="1">
    <source>
        <dbReference type="ARBA" id="ARBA00006484"/>
    </source>
</evidence>
<dbReference type="FunFam" id="3.40.50.720:FF:000084">
    <property type="entry name" value="Short-chain dehydrogenase reductase"/>
    <property type="match status" value="1"/>
</dbReference>
<organism evidence="2 3">
    <name type="scientific">Woeseia oceani</name>
    <dbReference type="NCBI Taxonomy" id="1548547"/>
    <lineage>
        <taxon>Bacteria</taxon>
        <taxon>Pseudomonadati</taxon>
        <taxon>Pseudomonadota</taxon>
        <taxon>Gammaproteobacteria</taxon>
        <taxon>Woeseiales</taxon>
        <taxon>Woeseiaceae</taxon>
        <taxon>Woeseia</taxon>
    </lineage>
</organism>
<dbReference type="PRINTS" id="PR00081">
    <property type="entry name" value="GDHRDH"/>
</dbReference>
<dbReference type="PRINTS" id="PR00080">
    <property type="entry name" value="SDRFAMILY"/>
</dbReference>
<reference evidence="2 3" key="1">
    <citation type="submission" date="2016-06" db="EMBL/GenBank/DDBJ databases">
        <title>Complete genome sequence of a deep-branching marine Gamma Proteobacterium Woeseia oceani type strain XK5.</title>
        <authorList>
            <person name="Mu D."/>
            <person name="Du Z."/>
        </authorList>
    </citation>
    <scope>NUCLEOTIDE SEQUENCE [LARGE SCALE GENOMIC DNA]</scope>
    <source>
        <strain evidence="2 3">XK5</strain>
    </source>
</reference>
<name>A0A193LJK0_9GAMM</name>
<dbReference type="Pfam" id="PF13561">
    <property type="entry name" value="adh_short_C2"/>
    <property type="match status" value="1"/>
</dbReference>
<dbReference type="GO" id="GO:0016616">
    <property type="term" value="F:oxidoreductase activity, acting on the CH-OH group of donors, NAD or NADP as acceptor"/>
    <property type="evidence" value="ECO:0007669"/>
    <property type="project" value="TreeGrafter"/>
</dbReference>
<keyword evidence="3" id="KW-1185">Reference proteome</keyword>
<dbReference type="CDD" id="cd05233">
    <property type="entry name" value="SDR_c"/>
    <property type="match status" value="1"/>
</dbReference>
<dbReference type="Gene3D" id="3.40.50.720">
    <property type="entry name" value="NAD(P)-binding Rossmann-like Domain"/>
    <property type="match status" value="1"/>
</dbReference>
<dbReference type="Proteomes" id="UP000092695">
    <property type="component" value="Chromosome"/>
</dbReference>
<dbReference type="SUPFAM" id="SSF51735">
    <property type="entry name" value="NAD(P)-binding Rossmann-fold domains"/>
    <property type="match status" value="1"/>
</dbReference>
<dbReference type="PANTHER" id="PTHR42760">
    <property type="entry name" value="SHORT-CHAIN DEHYDROGENASES/REDUCTASES FAMILY MEMBER"/>
    <property type="match status" value="1"/>
</dbReference>
<dbReference type="EMBL" id="CP016268">
    <property type="protein sequence ID" value="ANO52574.1"/>
    <property type="molecule type" value="Genomic_DNA"/>
</dbReference>
<dbReference type="PANTHER" id="PTHR42760:SF122">
    <property type="entry name" value="NAD(P)-BINDING PROTEIN"/>
    <property type="match status" value="1"/>
</dbReference>
<dbReference type="GO" id="GO:0048038">
    <property type="term" value="F:quinone binding"/>
    <property type="evidence" value="ECO:0007669"/>
    <property type="project" value="TreeGrafter"/>
</dbReference>
<accession>A0A193LJK0</accession>
<sequence>MAGRVQGKVAIVTGAGSGGAGIGNGKAAAILLAREGAKVVLVDLNRNAAEETQAIISAEGGESIVCVADVSSARACDAIVATTTKAFGTVDILHNNVGIEEAGGLEDTSEESWDRTLAVNLKSMFLMCRAAAGPMKAQRSGAIVNISSINAIRTLPAISLAYGVSKAGVIAFTREVAVEFAATGIRANSILPGMMQTPFVVTSLTEAYGGDISAMTSQRDALCPTGKQGEGWDVANLALFLASDEAKYITGAAVIVDGAQTCRI</sequence>
<gene>
    <name evidence="2" type="ORF">BA177_16515</name>
</gene>
<dbReference type="InterPro" id="IPR002347">
    <property type="entry name" value="SDR_fam"/>
</dbReference>
<protein>
    <submittedName>
        <fullName evidence="2">3-oxoacyl-ACP reductase</fullName>
    </submittedName>
</protein>